<dbReference type="PANTHER" id="PTHR24422:SF10">
    <property type="entry name" value="CHEMOTAXIS PROTEIN METHYLTRANSFERASE 2"/>
    <property type="match status" value="1"/>
</dbReference>
<dbReference type="Pfam" id="PF03705">
    <property type="entry name" value="CheR_N"/>
    <property type="match status" value="1"/>
</dbReference>
<sequence>MPVMSPDQFGKLAKIVHNDTGIVLSAAKQGLLVARLTKRLRALNIADFAAYCRYLDSDSGLAERQNLLSAITTNVTAFFREEHHFTALARDVLPPLMARARAGGRVRLWSAACSTGEEPYSIAMTVLDAFPEAARHDLLILATDIDPQVVAAAEGGVYTRDAITPIGAPRLRKYFDETTTGFQVKPVISAIMRFGTLNLHQPWPFKGGFDVIFCRNVVIYFDSEMRRSLWQRFADGITPGGTLFIGHSERVDGPAAPHFQISGATQYRRTAAAH</sequence>
<dbReference type="Gene3D" id="3.40.50.150">
    <property type="entry name" value="Vaccinia Virus protein VP39"/>
    <property type="match status" value="1"/>
</dbReference>
<dbReference type="EMBL" id="CP002018">
    <property type="protein sequence ID" value="AEM41094.1"/>
    <property type="molecule type" value="Genomic_DNA"/>
</dbReference>
<feature type="binding site" evidence="6">
    <location>
        <begin position="215"/>
        <end position="216"/>
    </location>
    <ligand>
        <name>S-adenosyl-L-methionine</name>
        <dbReference type="ChEBI" id="CHEBI:59789"/>
    </ligand>
</feature>
<dbReference type="PIRSF" id="PIRSF000410">
    <property type="entry name" value="CheR"/>
    <property type="match status" value="1"/>
</dbReference>
<dbReference type="InterPro" id="IPR000780">
    <property type="entry name" value="CheR_MeTrfase"/>
</dbReference>
<dbReference type="eggNOG" id="COG1352">
    <property type="taxonomic scope" value="Bacteria"/>
</dbReference>
<keyword evidence="9" id="KW-1185">Reference proteome</keyword>
<evidence type="ECO:0000256" key="4">
    <source>
        <dbReference type="ARBA" id="ARBA00022691"/>
    </source>
</evidence>
<dbReference type="Pfam" id="PF01739">
    <property type="entry name" value="CheR"/>
    <property type="match status" value="1"/>
</dbReference>
<dbReference type="EC" id="2.1.1.80" evidence="5"/>
<accession>F9Y7G6</accession>
<evidence type="ECO:0000256" key="3">
    <source>
        <dbReference type="ARBA" id="ARBA00022679"/>
    </source>
</evidence>
<feature type="binding site" evidence="6">
    <location>
        <position position="80"/>
    </location>
    <ligand>
        <name>S-adenosyl-L-methionine</name>
        <dbReference type="ChEBI" id="CHEBI:59789"/>
    </ligand>
</feature>
<dbReference type="SMART" id="SM00138">
    <property type="entry name" value="MeTrc"/>
    <property type="match status" value="1"/>
</dbReference>
<dbReference type="Proteomes" id="UP000000692">
    <property type="component" value="Chromosome"/>
</dbReference>
<dbReference type="InterPro" id="IPR029063">
    <property type="entry name" value="SAM-dependent_MTases_sf"/>
</dbReference>
<dbReference type="PATRIC" id="fig|759362.5.peg.1291"/>
<evidence type="ECO:0000313" key="8">
    <source>
        <dbReference type="EMBL" id="AEM41094.1"/>
    </source>
</evidence>
<dbReference type="PROSITE" id="PS50123">
    <property type="entry name" value="CHER"/>
    <property type="match status" value="1"/>
</dbReference>
<dbReference type="PRINTS" id="PR00996">
    <property type="entry name" value="CHERMTFRASE"/>
</dbReference>
<dbReference type="PANTHER" id="PTHR24422">
    <property type="entry name" value="CHEMOTAXIS PROTEIN METHYLTRANSFERASE"/>
    <property type="match status" value="1"/>
</dbReference>
<feature type="binding site" evidence="6">
    <location>
        <position position="144"/>
    </location>
    <ligand>
        <name>S-adenosyl-L-methionine</name>
        <dbReference type="ChEBI" id="CHEBI:59789"/>
    </ligand>
</feature>
<comment type="function">
    <text evidence="5">Methylation of the membrane-bound methyl-accepting chemotaxis proteins (MCP) to form gamma-glutamyl methyl ester residues in MCP.</text>
</comment>
<dbReference type="SUPFAM" id="SSF47757">
    <property type="entry name" value="Chemotaxis receptor methyltransferase CheR, N-terminal domain"/>
    <property type="match status" value="1"/>
</dbReference>
<gene>
    <name evidence="8" type="primary">cheR</name>
    <name evidence="8" type="ordered locus">KVU_1255</name>
</gene>
<dbReference type="InterPro" id="IPR036804">
    <property type="entry name" value="CheR_N_sf"/>
</dbReference>
<evidence type="ECO:0000256" key="6">
    <source>
        <dbReference type="PIRSR" id="PIRSR000410-1"/>
    </source>
</evidence>
<dbReference type="KEGG" id="kvl:KVU_1255"/>
<evidence type="ECO:0000259" key="7">
    <source>
        <dbReference type="PROSITE" id="PS50123"/>
    </source>
</evidence>
<feature type="binding site" evidence="6">
    <location>
        <position position="118"/>
    </location>
    <ligand>
        <name>S-adenosyl-L-methionine</name>
        <dbReference type="ChEBI" id="CHEBI:59789"/>
    </ligand>
</feature>
<dbReference type="HOGENOM" id="CLU_025854_0_0_5"/>
<evidence type="ECO:0000256" key="1">
    <source>
        <dbReference type="ARBA" id="ARBA00001541"/>
    </source>
</evidence>
<evidence type="ECO:0000313" key="9">
    <source>
        <dbReference type="Proteomes" id="UP000000692"/>
    </source>
</evidence>
<dbReference type="AlphaFoldDB" id="F9Y7G6"/>
<keyword evidence="3 5" id="KW-0808">Transferase</keyword>
<feature type="binding site" evidence="6">
    <location>
        <position position="74"/>
    </location>
    <ligand>
        <name>S-adenosyl-L-methionine</name>
        <dbReference type="ChEBI" id="CHEBI:59789"/>
    </ligand>
</feature>
<dbReference type="InterPro" id="IPR050903">
    <property type="entry name" value="Bact_Chemotaxis_MeTrfase"/>
</dbReference>
<organism evidence="8 9">
    <name type="scientific">Ketogulonicigenium vulgare (strain WSH-001)</name>
    <dbReference type="NCBI Taxonomy" id="759362"/>
    <lineage>
        <taxon>Bacteria</taxon>
        <taxon>Pseudomonadati</taxon>
        <taxon>Pseudomonadota</taxon>
        <taxon>Alphaproteobacteria</taxon>
        <taxon>Rhodobacterales</taxon>
        <taxon>Roseobacteraceae</taxon>
        <taxon>Ketogulonicigenium</taxon>
    </lineage>
</organism>
<dbReference type="InterPro" id="IPR026024">
    <property type="entry name" value="Chemotaxis_MeTrfase_CheR"/>
</dbReference>
<keyword evidence="2 5" id="KW-0489">Methyltransferase</keyword>
<dbReference type="GO" id="GO:0032259">
    <property type="term" value="P:methylation"/>
    <property type="evidence" value="ECO:0007669"/>
    <property type="project" value="UniProtKB-KW"/>
</dbReference>
<feature type="binding site" evidence="6">
    <location>
        <position position="76"/>
    </location>
    <ligand>
        <name>S-adenosyl-L-methionine</name>
        <dbReference type="ChEBI" id="CHEBI:59789"/>
    </ligand>
</feature>
<dbReference type="InterPro" id="IPR022642">
    <property type="entry name" value="CheR_C"/>
</dbReference>
<proteinExistence type="predicted"/>
<evidence type="ECO:0000256" key="5">
    <source>
        <dbReference type="PIRNR" id="PIRNR000410"/>
    </source>
</evidence>
<evidence type="ECO:0000256" key="2">
    <source>
        <dbReference type="ARBA" id="ARBA00022603"/>
    </source>
</evidence>
<keyword evidence="4 5" id="KW-0949">S-adenosyl-L-methionine</keyword>
<feature type="domain" description="CheR-type methyltransferase" evidence="7">
    <location>
        <begin position="1"/>
        <end position="272"/>
    </location>
</feature>
<dbReference type="InterPro" id="IPR022641">
    <property type="entry name" value="CheR_N"/>
</dbReference>
<protein>
    <recommendedName>
        <fullName evidence="5">Chemotaxis protein methyltransferase</fullName>
        <ecNumber evidence="5">2.1.1.80</ecNumber>
    </recommendedName>
</protein>
<reference evidence="8 9" key="1">
    <citation type="journal article" date="2011" name="J. Bacteriol.">
        <title>Complete genome sequence of the industrial strain Ketogulonicigenium vulgare WSH-001.</title>
        <authorList>
            <person name="Liu L."/>
            <person name="Li Y."/>
            <person name="Zhang J."/>
            <person name="Zhou Z."/>
            <person name="Liu J."/>
            <person name="Li X."/>
            <person name="Zhou J."/>
            <person name="Du G."/>
            <person name="Wang L."/>
            <person name="Chen J."/>
        </authorList>
    </citation>
    <scope>NUCLEOTIDE SEQUENCE [LARGE SCALE GENOMIC DNA]</scope>
    <source>
        <strain evidence="8 9">WSH-001</strain>
    </source>
</reference>
<name>F9Y7G6_KETVW</name>
<dbReference type="SUPFAM" id="SSF53335">
    <property type="entry name" value="S-adenosyl-L-methionine-dependent methyltransferases"/>
    <property type="match status" value="1"/>
</dbReference>
<dbReference type="GO" id="GO:0008983">
    <property type="term" value="F:protein-glutamate O-methyltransferase activity"/>
    <property type="evidence" value="ECO:0007669"/>
    <property type="project" value="UniProtKB-EC"/>
</dbReference>
<dbReference type="RefSeq" id="WP_014537801.1">
    <property type="nucleotide sequence ID" value="NC_017384.1"/>
</dbReference>
<feature type="binding site" evidence="6">
    <location>
        <begin position="198"/>
        <end position="199"/>
    </location>
    <ligand>
        <name>S-adenosyl-L-methionine</name>
        <dbReference type="ChEBI" id="CHEBI:59789"/>
    </ligand>
</feature>
<dbReference type="Gene3D" id="1.10.155.10">
    <property type="entry name" value="Chemotaxis receptor methyltransferase CheR, N-terminal domain"/>
    <property type="match status" value="1"/>
</dbReference>
<comment type="catalytic activity">
    <reaction evidence="1 5">
        <text>L-glutamyl-[protein] + S-adenosyl-L-methionine = [protein]-L-glutamate 5-O-methyl ester + S-adenosyl-L-homocysteine</text>
        <dbReference type="Rhea" id="RHEA:24452"/>
        <dbReference type="Rhea" id="RHEA-COMP:10208"/>
        <dbReference type="Rhea" id="RHEA-COMP:10311"/>
        <dbReference type="ChEBI" id="CHEBI:29973"/>
        <dbReference type="ChEBI" id="CHEBI:57856"/>
        <dbReference type="ChEBI" id="CHEBI:59789"/>
        <dbReference type="ChEBI" id="CHEBI:82795"/>
        <dbReference type="EC" id="2.1.1.80"/>
    </reaction>
</comment>
<dbReference type="OrthoDB" id="9816309at2"/>